<dbReference type="AlphaFoldDB" id="A0A5B7G3I0"/>
<dbReference type="Gene3D" id="3.60.10.10">
    <property type="entry name" value="Endonuclease/exonuclease/phosphatase"/>
    <property type="match status" value="1"/>
</dbReference>
<dbReference type="InterPro" id="IPR036691">
    <property type="entry name" value="Endo/exonu/phosph_ase_sf"/>
</dbReference>
<reference evidence="3 4" key="1">
    <citation type="submission" date="2019-05" db="EMBL/GenBank/DDBJ databases">
        <title>Another draft genome of Portunus trituberculatus and its Hox gene families provides insights of decapod evolution.</title>
        <authorList>
            <person name="Jeong J.-H."/>
            <person name="Song I."/>
            <person name="Kim S."/>
            <person name="Choi T."/>
            <person name="Kim D."/>
            <person name="Ryu S."/>
            <person name="Kim W."/>
        </authorList>
    </citation>
    <scope>NUCLEOTIDE SEQUENCE [LARGE SCALE GENOMIC DNA]</scope>
    <source>
        <tissue evidence="3">Muscle</tissue>
    </source>
</reference>
<proteinExistence type="predicted"/>
<protein>
    <recommendedName>
        <fullName evidence="2">Endonuclease/exonuclease/phosphatase domain-containing protein</fullName>
    </recommendedName>
</protein>
<organism evidence="3 4">
    <name type="scientific">Portunus trituberculatus</name>
    <name type="common">Swimming crab</name>
    <name type="synonym">Neptunus trituberculatus</name>
    <dbReference type="NCBI Taxonomy" id="210409"/>
    <lineage>
        <taxon>Eukaryota</taxon>
        <taxon>Metazoa</taxon>
        <taxon>Ecdysozoa</taxon>
        <taxon>Arthropoda</taxon>
        <taxon>Crustacea</taxon>
        <taxon>Multicrustacea</taxon>
        <taxon>Malacostraca</taxon>
        <taxon>Eumalacostraca</taxon>
        <taxon>Eucarida</taxon>
        <taxon>Decapoda</taxon>
        <taxon>Pleocyemata</taxon>
        <taxon>Brachyura</taxon>
        <taxon>Eubrachyura</taxon>
        <taxon>Portunoidea</taxon>
        <taxon>Portunidae</taxon>
        <taxon>Portuninae</taxon>
        <taxon>Portunus</taxon>
    </lineage>
</organism>
<feature type="region of interest" description="Disordered" evidence="1">
    <location>
        <begin position="1"/>
        <end position="21"/>
    </location>
</feature>
<comment type="caution">
    <text evidence="3">The sequence shown here is derived from an EMBL/GenBank/DDBJ whole genome shotgun (WGS) entry which is preliminary data.</text>
</comment>
<keyword evidence="4" id="KW-1185">Reference proteome</keyword>
<accession>A0A5B7G3I0</accession>
<dbReference type="Proteomes" id="UP000324222">
    <property type="component" value="Unassembled WGS sequence"/>
</dbReference>
<name>A0A5B7G3I0_PORTR</name>
<feature type="compositionally biased region" description="Polar residues" evidence="1">
    <location>
        <begin position="1"/>
        <end position="15"/>
    </location>
</feature>
<evidence type="ECO:0000256" key="1">
    <source>
        <dbReference type="SAM" id="MobiDB-lite"/>
    </source>
</evidence>
<evidence type="ECO:0000313" key="4">
    <source>
        <dbReference type="Proteomes" id="UP000324222"/>
    </source>
</evidence>
<gene>
    <name evidence="3" type="ORF">E2C01_044871</name>
</gene>
<evidence type="ECO:0000313" key="3">
    <source>
        <dbReference type="EMBL" id="MPC51034.1"/>
    </source>
</evidence>
<sequence>MATPNPASESPSGEGTRNVPRSDCSLEISIHGDINVHHQLGLFSPFTDHPGELAFNFATLHDLEQLVQYPTRIPDRHGDTPNILDLFLTSNPSAYAVTLSSPLGFSDHNLISVPCPISPIPLQDPPKWRYLCRFASVSWGDLRRYYADFPWNDYCFRVRDPSLCAERITAFPLGKREKKKTGSHDLLDAIKSHR</sequence>
<dbReference type="SUPFAM" id="SSF56219">
    <property type="entry name" value="DNase I-like"/>
    <property type="match status" value="1"/>
</dbReference>
<dbReference type="Pfam" id="PF14529">
    <property type="entry name" value="Exo_endo_phos_2"/>
    <property type="match status" value="1"/>
</dbReference>
<evidence type="ECO:0000259" key="2">
    <source>
        <dbReference type="Pfam" id="PF14529"/>
    </source>
</evidence>
<feature type="domain" description="Endonuclease/exonuclease/phosphatase" evidence="2">
    <location>
        <begin position="27"/>
        <end position="111"/>
    </location>
</feature>
<dbReference type="EMBL" id="VSRR010009903">
    <property type="protein sequence ID" value="MPC51034.1"/>
    <property type="molecule type" value="Genomic_DNA"/>
</dbReference>
<dbReference type="InterPro" id="IPR005135">
    <property type="entry name" value="Endo/exonuclease/phosphatase"/>
</dbReference>